<keyword evidence="5 7" id="KW-0472">Membrane</keyword>
<dbReference type="InterPro" id="IPR049555">
    <property type="entry name" value="GDT1-like_CS"/>
</dbReference>
<evidence type="ECO:0000313" key="9">
    <source>
        <dbReference type="EMBL" id="CAL4123265.1"/>
    </source>
</evidence>
<feature type="transmembrane region" description="Helical" evidence="7">
    <location>
        <begin position="223"/>
        <end position="248"/>
    </location>
</feature>
<dbReference type="PROSITE" id="PS01214">
    <property type="entry name" value="UPF0016"/>
    <property type="match status" value="1"/>
</dbReference>
<dbReference type="EMBL" id="CAXKWB010021557">
    <property type="protein sequence ID" value="CAL4123265.1"/>
    <property type="molecule type" value="Genomic_DNA"/>
</dbReference>
<dbReference type="AlphaFoldDB" id="A0AAV2RDJ6"/>
<evidence type="ECO:0000256" key="8">
    <source>
        <dbReference type="SAM" id="SignalP"/>
    </source>
</evidence>
<reference evidence="9 10" key="1">
    <citation type="submission" date="2024-05" db="EMBL/GenBank/DDBJ databases">
        <authorList>
            <person name="Wallberg A."/>
        </authorList>
    </citation>
    <scope>NUCLEOTIDE SEQUENCE [LARGE SCALE GENOMIC DNA]</scope>
</reference>
<feature type="signal peptide" evidence="8">
    <location>
        <begin position="1"/>
        <end position="20"/>
    </location>
</feature>
<dbReference type="GO" id="GO:0015085">
    <property type="term" value="F:calcium ion transmembrane transporter activity"/>
    <property type="evidence" value="ECO:0007669"/>
    <property type="project" value="TreeGrafter"/>
</dbReference>
<evidence type="ECO:0000256" key="3">
    <source>
        <dbReference type="ARBA" id="ARBA00022692"/>
    </source>
</evidence>
<gene>
    <name evidence="9" type="ORF">MNOR_LOCUS23931</name>
</gene>
<evidence type="ECO:0000256" key="2">
    <source>
        <dbReference type="ARBA" id="ARBA00009190"/>
    </source>
</evidence>
<name>A0AAV2RDJ6_MEGNR</name>
<accession>A0AAV2RDJ6</accession>
<dbReference type="GO" id="GO:0016020">
    <property type="term" value="C:membrane"/>
    <property type="evidence" value="ECO:0007669"/>
    <property type="project" value="UniProtKB-SubCell"/>
</dbReference>
<dbReference type="Pfam" id="PF01169">
    <property type="entry name" value="GDT1"/>
    <property type="match status" value="1"/>
</dbReference>
<comment type="similarity">
    <text evidence="2">Belongs to the GDT1 family.</text>
</comment>
<protein>
    <recommendedName>
        <fullName evidence="11">GDT1 family protein</fullName>
    </recommendedName>
</protein>
<keyword evidence="8" id="KW-0732">Signal</keyword>
<evidence type="ECO:0000256" key="6">
    <source>
        <dbReference type="SAM" id="MobiDB-lite"/>
    </source>
</evidence>
<evidence type="ECO:0000256" key="5">
    <source>
        <dbReference type="ARBA" id="ARBA00023136"/>
    </source>
</evidence>
<evidence type="ECO:0000256" key="4">
    <source>
        <dbReference type="ARBA" id="ARBA00022989"/>
    </source>
</evidence>
<feature type="transmembrane region" description="Helical" evidence="7">
    <location>
        <begin position="254"/>
        <end position="272"/>
    </location>
</feature>
<evidence type="ECO:0008006" key="11">
    <source>
        <dbReference type="Google" id="ProtNLM"/>
    </source>
</evidence>
<feature type="non-terminal residue" evidence="9">
    <location>
        <position position="409"/>
    </location>
</feature>
<keyword evidence="4 7" id="KW-1133">Transmembrane helix</keyword>
<dbReference type="GO" id="GO:0032472">
    <property type="term" value="P:Golgi calcium ion transport"/>
    <property type="evidence" value="ECO:0007669"/>
    <property type="project" value="TreeGrafter"/>
</dbReference>
<proteinExistence type="inferred from homology"/>
<feature type="chain" id="PRO_5043416198" description="GDT1 family protein" evidence="8">
    <location>
        <begin position="21"/>
        <end position="409"/>
    </location>
</feature>
<evidence type="ECO:0000256" key="1">
    <source>
        <dbReference type="ARBA" id="ARBA00004141"/>
    </source>
</evidence>
<dbReference type="PANTHER" id="PTHR12608">
    <property type="entry name" value="TRANSMEMBRANE PROTEIN HTP-1 RELATED"/>
    <property type="match status" value="1"/>
</dbReference>
<evidence type="ECO:0000313" key="10">
    <source>
        <dbReference type="Proteomes" id="UP001497623"/>
    </source>
</evidence>
<comment type="subcellular location">
    <subcellularLocation>
        <location evidence="1">Membrane</location>
        <topology evidence="1">Multi-pass membrane protein</topology>
    </subcellularLocation>
</comment>
<keyword evidence="10" id="KW-1185">Reference proteome</keyword>
<dbReference type="Proteomes" id="UP001497623">
    <property type="component" value="Unassembled WGS sequence"/>
</dbReference>
<dbReference type="GO" id="GO:0005384">
    <property type="term" value="F:manganese ion transmembrane transporter activity"/>
    <property type="evidence" value="ECO:0007669"/>
    <property type="project" value="TreeGrafter"/>
</dbReference>
<dbReference type="GO" id="GO:0005794">
    <property type="term" value="C:Golgi apparatus"/>
    <property type="evidence" value="ECO:0007669"/>
    <property type="project" value="TreeGrafter"/>
</dbReference>
<feature type="region of interest" description="Disordered" evidence="6">
    <location>
        <begin position="289"/>
        <end position="325"/>
    </location>
</feature>
<evidence type="ECO:0000256" key="7">
    <source>
        <dbReference type="SAM" id="Phobius"/>
    </source>
</evidence>
<keyword evidence="3 7" id="KW-0812">Transmembrane</keyword>
<dbReference type="InterPro" id="IPR001727">
    <property type="entry name" value="GDT1-like"/>
</dbReference>
<feature type="compositionally biased region" description="Low complexity" evidence="6">
    <location>
        <begin position="306"/>
        <end position="325"/>
    </location>
</feature>
<feature type="compositionally biased region" description="Basic and acidic residues" evidence="6">
    <location>
        <begin position="291"/>
        <end position="305"/>
    </location>
</feature>
<organism evidence="9 10">
    <name type="scientific">Meganyctiphanes norvegica</name>
    <name type="common">Northern krill</name>
    <name type="synonym">Thysanopoda norvegica</name>
    <dbReference type="NCBI Taxonomy" id="48144"/>
    <lineage>
        <taxon>Eukaryota</taxon>
        <taxon>Metazoa</taxon>
        <taxon>Ecdysozoa</taxon>
        <taxon>Arthropoda</taxon>
        <taxon>Crustacea</taxon>
        <taxon>Multicrustacea</taxon>
        <taxon>Malacostraca</taxon>
        <taxon>Eumalacostraca</taxon>
        <taxon>Eucarida</taxon>
        <taxon>Euphausiacea</taxon>
        <taxon>Euphausiidae</taxon>
        <taxon>Meganyctiphanes</taxon>
    </lineage>
</organism>
<dbReference type="PANTHER" id="PTHR12608:SF1">
    <property type="entry name" value="TRANSMEMBRANE PROTEIN 165"/>
    <property type="match status" value="1"/>
</dbReference>
<sequence>MDSTQWITLSMILLVNSVHSQIPIQGSESINVDPILKDSLLKLPMDELVTGNVKPRIMDDLKDEMSKNQSQPLAIIIKPESISMENTNKSMEQHNAERAVTKDTLEFNEGFNGEEATEISITEKSYEEETANEDYVTEVNDVTFIEEQNIKVIKNNLTEGNETLEDNPDAEVEEFVNSWKLGIPSDWVFTKAFVASLLVIIVSELGDKTFFIAAIMAMNNPRLIVFLGSGLALGGMHIIASLFGFVIAYIPRLYTFYASSALFIFFGLKMLWEAWRMNPEDAQEELEEVASDLRKREEEQQRRSSESWTQDNNLENQENSNNQDSDVIYQNPAFEANEATNNDAIVTIQESESGNNLESVRYFRGYTEENILSERPGVQEVTLTHRSRDSETNTVTRRQVEISSNVGQN</sequence>
<comment type="caution">
    <text evidence="9">The sequence shown here is derived from an EMBL/GenBank/DDBJ whole genome shotgun (WGS) entry which is preliminary data.</text>
</comment>
<dbReference type="GO" id="GO:0032468">
    <property type="term" value="P:Golgi calcium ion homeostasis"/>
    <property type="evidence" value="ECO:0007669"/>
    <property type="project" value="TreeGrafter"/>
</dbReference>